<dbReference type="AlphaFoldDB" id="A0A1I7Y2U0"/>
<feature type="compositionally biased region" description="Basic and acidic residues" evidence="1">
    <location>
        <begin position="102"/>
        <end position="111"/>
    </location>
</feature>
<reference evidence="3" key="1">
    <citation type="submission" date="2016-11" db="UniProtKB">
        <authorList>
            <consortium name="WormBaseParasite"/>
        </authorList>
    </citation>
    <scope>IDENTIFICATION</scope>
</reference>
<protein>
    <submittedName>
        <fullName evidence="3">Transposase</fullName>
    </submittedName>
</protein>
<feature type="region of interest" description="Disordered" evidence="1">
    <location>
        <begin position="67"/>
        <end position="111"/>
    </location>
</feature>
<dbReference type="InterPro" id="IPR027417">
    <property type="entry name" value="P-loop_NTPase"/>
</dbReference>
<proteinExistence type="predicted"/>
<organism evidence="2 3">
    <name type="scientific">Steinernema glaseri</name>
    <dbReference type="NCBI Taxonomy" id="37863"/>
    <lineage>
        <taxon>Eukaryota</taxon>
        <taxon>Metazoa</taxon>
        <taxon>Ecdysozoa</taxon>
        <taxon>Nematoda</taxon>
        <taxon>Chromadorea</taxon>
        <taxon>Rhabditida</taxon>
        <taxon>Tylenchina</taxon>
        <taxon>Panagrolaimomorpha</taxon>
        <taxon>Strongyloidoidea</taxon>
        <taxon>Steinernematidae</taxon>
        <taxon>Steinernema</taxon>
    </lineage>
</organism>
<dbReference type="Gene3D" id="3.40.50.300">
    <property type="entry name" value="P-loop containing nucleotide triphosphate hydrolases"/>
    <property type="match status" value="1"/>
</dbReference>
<accession>A0A1I7Y2U0</accession>
<sequence length="111" mass="12621">MAWVNQGMESLIPVINRIQDAFAQLGTTLNFDLPQIAVVDCRRRWTECWKIVSAREFRGKGLLTSRKRHCDTPSVDSPAHSRPSRVCGVPPQEGPQVRRLRSGPEGDRRRN</sequence>
<evidence type="ECO:0000313" key="2">
    <source>
        <dbReference type="Proteomes" id="UP000095287"/>
    </source>
</evidence>
<dbReference type="WBParaSite" id="L893_g12026.t1">
    <property type="protein sequence ID" value="L893_g12026.t1"/>
    <property type="gene ID" value="L893_g12026"/>
</dbReference>
<evidence type="ECO:0000256" key="1">
    <source>
        <dbReference type="SAM" id="MobiDB-lite"/>
    </source>
</evidence>
<name>A0A1I7Y2U0_9BILA</name>
<dbReference type="Proteomes" id="UP000095287">
    <property type="component" value="Unplaced"/>
</dbReference>
<evidence type="ECO:0000313" key="3">
    <source>
        <dbReference type="WBParaSite" id="L893_g12026.t1"/>
    </source>
</evidence>
<keyword evidence="2" id="KW-1185">Reference proteome</keyword>